<dbReference type="InterPro" id="IPR018076">
    <property type="entry name" value="T2SS_GspF_dom"/>
</dbReference>
<feature type="transmembrane region" description="Helical" evidence="6">
    <location>
        <begin position="591"/>
        <end position="609"/>
    </location>
</feature>
<dbReference type="InterPro" id="IPR042094">
    <property type="entry name" value="T2SS_GspF_sf"/>
</dbReference>
<dbReference type="InterPro" id="IPR002035">
    <property type="entry name" value="VWF_A"/>
</dbReference>
<dbReference type="Gene3D" id="3.40.50.410">
    <property type="entry name" value="von Willebrand factor, type A domain"/>
    <property type="match status" value="1"/>
</dbReference>
<organism evidence="9 10">
    <name type="scientific">Nocardioides fonticola</name>
    <dbReference type="NCBI Taxonomy" id="450363"/>
    <lineage>
        <taxon>Bacteria</taxon>
        <taxon>Bacillati</taxon>
        <taxon>Actinomycetota</taxon>
        <taxon>Actinomycetes</taxon>
        <taxon>Propionibacteriales</taxon>
        <taxon>Nocardioidaceae</taxon>
        <taxon>Nocardioides</taxon>
    </lineage>
</organism>
<feature type="transmembrane region" description="Helical" evidence="6">
    <location>
        <begin position="327"/>
        <end position="348"/>
    </location>
</feature>
<evidence type="ECO:0000313" key="9">
    <source>
        <dbReference type="EMBL" id="GAA4112445.1"/>
    </source>
</evidence>
<dbReference type="PANTHER" id="PTHR35007:SF1">
    <property type="entry name" value="PILUS ASSEMBLY PROTEIN"/>
    <property type="match status" value="1"/>
</dbReference>
<evidence type="ECO:0000256" key="4">
    <source>
        <dbReference type="ARBA" id="ARBA00022989"/>
    </source>
</evidence>
<feature type="domain" description="VWFA" evidence="8">
    <location>
        <begin position="96"/>
        <end position="272"/>
    </location>
</feature>
<evidence type="ECO:0000259" key="8">
    <source>
        <dbReference type="PROSITE" id="PS50234"/>
    </source>
</evidence>
<evidence type="ECO:0000256" key="1">
    <source>
        <dbReference type="ARBA" id="ARBA00004651"/>
    </source>
</evidence>
<dbReference type="Gene3D" id="1.20.81.30">
    <property type="entry name" value="Type II secretion system (T2SS), domain F"/>
    <property type="match status" value="1"/>
</dbReference>
<dbReference type="CDD" id="cd00198">
    <property type="entry name" value="vWFA"/>
    <property type="match status" value="1"/>
</dbReference>
<keyword evidence="2" id="KW-1003">Cell membrane</keyword>
<feature type="chain" id="PRO_5046534807" description="VWFA domain-containing protein" evidence="7">
    <location>
        <begin position="35"/>
        <end position="650"/>
    </location>
</feature>
<evidence type="ECO:0000256" key="2">
    <source>
        <dbReference type="ARBA" id="ARBA00022475"/>
    </source>
</evidence>
<keyword evidence="7" id="KW-0732">Signal</keyword>
<evidence type="ECO:0000256" key="3">
    <source>
        <dbReference type="ARBA" id="ARBA00022692"/>
    </source>
</evidence>
<name>A0ABP7XDC4_9ACTN</name>
<dbReference type="InterPro" id="IPR036465">
    <property type="entry name" value="vWFA_dom_sf"/>
</dbReference>
<proteinExistence type="predicted"/>
<gene>
    <name evidence="9" type="ORF">GCM10022215_08790</name>
</gene>
<dbReference type="EMBL" id="BAAAZH010000008">
    <property type="protein sequence ID" value="GAA4112445.1"/>
    <property type="molecule type" value="Genomic_DNA"/>
</dbReference>
<evidence type="ECO:0000256" key="5">
    <source>
        <dbReference type="ARBA" id="ARBA00023136"/>
    </source>
</evidence>
<evidence type="ECO:0000256" key="6">
    <source>
        <dbReference type="SAM" id="Phobius"/>
    </source>
</evidence>
<dbReference type="SMART" id="SM00327">
    <property type="entry name" value="VWA"/>
    <property type="match status" value="1"/>
</dbReference>
<dbReference type="Pfam" id="PF13519">
    <property type="entry name" value="VWA_2"/>
    <property type="match status" value="1"/>
</dbReference>
<feature type="transmembrane region" description="Helical" evidence="6">
    <location>
        <begin position="446"/>
        <end position="466"/>
    </location>
</feature>
<evidence type="ECO:0000256" key="7">
    <source>
        <dbReference type="SAM" id="SignalP"/>
    </source>
</evidence>
<feature type="signal peptide" evidence="7">
    <location>
        <begin position="1"/>
        <end position="34"/>
    </location>
</feature>
<dbReference type="Proteomes" id="UP001501495">
    <property type="component" value="Unassembled WGS sequence"/>
</dbReference>
<dbReference type="SUPFAM" id="SSF53300">
    <property type="entry name" value="vWA-like"/>
    <property type="match status" value="1"/>
</dbReference>
<keyword evidence="3 6" id="KW-0812">Transmembrane</keyword>
<feature type="transmembrane region" description="Helical" evidence="6">
    <location>
        <begin position="423"/>
        <end position="440"/>
    </location>
</feature>
<dbReference type="PANTHER" id="PTHR35007">
    <property type="entry name" value="INTEGRAL MEMBRANE PROTEIN-RELATED"/>
    <property type="match status" value="1"/>
</dbReference>
<reference evidence="10" key="1">
    <citation type="journal article" date="2019" name="Int. J. Syst. Evol. Microbiol.">
        <title>The Global Catalogue of Microorganisms (GCM) 10K type strain sequencing project: providing services to taxonomists for standard genome sequencing and annotation.</title>
        <authorList>
            <consortium name="The Broad Institute Genomics Platform"/>
            <consortium name="The Broad Institute Genome Sequencing Center for Infectious Disease"/>
            <person name="Wu L."/>
            <person name="Ma J."/>
        </authorList>
    </citation>
    <scope>NUCLEOTIDE SEQUENCE [LARGE SCALE GENOMIC DNA]</scope>
    <source>
        <strain evidence="10">JCM 16703</strain>
    </source>
</reference>
<keyword evidence="5 6" id="KW-0472">Membrane</keyword>
<dbReference type="Pfam" id="PF00482">
    <property type="entry name" value="T2SSF"/>
    <property type="match status" value="1"/>
</dbReference>
<dbReference type="PROSITE" id="PS50234">
    <property type="entry name" value="VWFA"/>
    <property type="match status" value="1"/>
</dbReference>
<keyword evidence="10" id="KW-1185">Reference proteome</keyword>
<accession>A0ABP7XDC4</accession>
<evidence type="ECO:0000313" key="10">
    <source>
        <dbReference type="Proteomes" id="UP001501495"/>
    </source>
</evidence>
<dbReference type="RefSeq" id="WP_344732021.1">
    <property type="nucleotide sequence ID" value="NZ_BAAAZH010000008.1"/>
</dbReference>
<comment type="caution">
    <text evidence="9">The sequence shown here is derived from an EMBL/GenBank/DDBJ whole genome shotgun (WGS) entry which is preliminary data.</text>
</comment>
<sequence length="650" mass="67925">MPRRSPAVLTRLAGAAAVLATLAAPVAAPVAAQAADDATPGAAISHVQTVDGGLDVLVSVPAGSDVDLASVAMTIDGVEADATAQQASGSDAVRRTTVLAIDTSNSMRGARFDAAKQAAETFLDSVPDDVYVGIVSFAGDVTTAQTPTLDHEAARSVLDSLTLSRETRLYDGVLSAITVAGTEGQRNLLVLSDGADTTDTRLSSVLDAVRRSDTLVDVISLDTAGAATNPDLEELAKAGDGAVIPATSDALRAAFADEADALQRQILVTAPLPAGLTSTEATVAVTLPTATGTLEADAFATVAKAAATSAPLAVPTIDAGGRSLPSWALYAGVLALGAGLVGVLMLLVPRPPPPMSAADRVTAYTASTAGIGAERPHLRIDTDQALTQAKDAAATMLRRNRDLESRIARRLDAAGSELKPAEWLLLHVGIFLGVGLIGVLLAAGNIVLGVFVILLGAIMPWVVLVVRGSRRRRKFDSVLPDTLQLMSGALAAGLSLQQAVDTIVKEGSDPIASEFRRVLVETRLGVPVEIALDGVAERFGSKDFEWVVMAIRIQRQVGGNLAELLDTVAATMREREYMRRQVASLSAEGRLSAWVLGLLPPLFLLYLVVTQRSYVEPLFTDPRGWFMLAFAGLWLGIGVFWMSRLVKVEV</sequence>
<protein>
    <recommendedName>
        <fullName evidence="8">VWFA domain-containing protein</fullName>
    </recommendedName>
</protein>
<feature type="transmembrane region" description="Helical" evidence="6">
    <location>
        <begin position="624"/>
        <end position="642"/>
    </location>
</feature>
<comment type="subcellular location">
    <subcellularLocation>
        <location evidence="1">Cell membrane</location>
        <topology evidence="1">Multi-pass membrane protein</topology>
    </subcellularLocation>
</comment>
<keyword evidence="4 6" id="KW-1133">Transmembrane helix</keyword>